<accession>A0A3G1B2Q1</accession>
<proteinExistence type="predicted"/>
<name>A0A3G1B2Q1_9ARCH</name>
<dbReference type="Pfam" id="PF16363">
    <property type="entry name" value="GDP_Man_Dehyd"/>
    <property type="match status" value="1"/>
</dbReference>
<evidence type="ECO:0000313" key="2">
    <source>
        <dbReference type="EMBL" id="AJZ76143.1"/>
    </source>
</evidence>
<evidence type="ECO:0000313" key="3">
    <source>
        <dbReference type="Proteomes" id="UP000266745"/>
    </source>
</evidence>
<gene>
    <name evidence="2" type="ORF">SU86_006925</name>
</gene>
<dbReference type="OrthoDB" id="4907at2157"/>
<dbReference type="GeneID" id="24874285"/>
<sequence>MKIMITGGFGFVGSHLCDALLKDKHELIILTRSYSKKNNIKHIQKKIIIEKIDVTNFKKLKTSIEKNKPDVIIHLAGETSHSKSFENPIRDIELNAKSTLYILEIIRTLNLKCRFILGSTFIVIGKPTKLPINEESPCNPNTIYGTNRLASEHYSKIYNKMYGLDTIIFRITNSYGPREQYVLGKNAINYLLYRSYKGEKISLYDKGKTIRDLIYISDVVSGIKTIMKKGKPGELYWISSYQKTSLYKIGQLLKKYTNTVVSYVESPSYARKVDVGNFIVDNKKLKSLGWKPKVSINKGIQYTLNYFQSVNL</sequence>
<protein>
    <submittedName>
        <fullName evidence="2">Epimerase</fullName>
    </submittedName>
</protein>
<keyword evidence="3" id="KW-1185">Reference proteome</keyword>
<dbReference type="SUPFAM" id="SSF51735">
    <property type="entry name" value="NAD(P)-binding Rossmann-fold domains"/>
    <property type="match status" value="1"/>
</dbReference>
<dbReference type="PANTHER" id="PTHR43000">
    <property type="entry name" value="DTDP-D-GLUCOSE 4,6-DEHYDRATASE-RELATED"/>
    <property type="match status" value="1"/>
</dbReference>
<organism evidence="2 3">
    <name type="scientific">Candidatus Nitrosotenuis cloacae</name>
    <dbReference type="NCBI Taxonomy" id="1603555"/>
    <lineage>
        <taxon>Archaea</taxon>
        <taxon>Nitrososphaerota</taxon>
        <taxon>Candidatus Nitrosotenuis</taxon>
    </lineage>
</organism>
<dbReference type="AlphaFoldDB" id="A0A3G1B2Q1"/>
<dbReference type="EMBL" id="CP011097">
    <property type="protein sequence ID" value="AJZ76143.1"/>
    <property type="molecule type" value="Genomic_DNA"/>
</dbReference>
<dbReference type="Gene3D" id="3.40.50.720">
    <property type="entry name" value="NAD(P)-binding Rossmann-like Domain"/>
    <property type="match status" value="1"/>
</dbReference>
<dbReference type="InterPro" id="IPR016040">
    <property type="entry name" value="NAD(P)-bd_dom"/>
</dbReference>
<dbReference type="KEGG" id="tah:SU86_006925"/>
<dbReference type="Proteomes" id="UP000266745">
    <property type="component" value="Chromosome"/>
</dbReference>
<dbReference type="STRING" id="1603555.SU86_006925"/>
<reference evidence="2 3" key="1">
    <citation type="journal article" date="2016" name="Sci. Rep.">
        <title>A novel ammonia-oxidizing archaeon from wastewater treatment plant: Its enrichment, physiological and genomic characteristics.</title>
        <authorList>
            <person name="Li Y."/>
            <person name="Ding K."/>
            <person name="Wen X."/>
            <person name="Zhang B."/>
            <person name="Shen B."/>
            <person name="Yang Y."/>
        </authorList>
    </citation>
    <scope>NUCLEOTIDE SEQUENCE [LARGE SCALE GENOMIC DNA]</scope>
    <source>
        <strain evidence="2 3">SAT1</strain>
    </source>
</reference>
<evidence type="ECO:0000259" key="1">
    <source>
        <dbReference type="Pfam" id="PF16363"/>
    </source>
</evidence>
<dbReference type="InterPro" id="IPR036291">
    <property type="entry name" value="NAD(P)-bd_dom_sf"/>
</dbReference>
<feature type="domain" description="NAD(P)-binding" evidence="1">
    <location>
        <begin position="4"/>
        <end position="301"/>
    </location>
</feature>
<dbReference type="RefSeq" id="WP_048186832.1">
    <property type="nucleotide sequence ID" value="NZ_CP011097.1"/>
</dbReference>